<dbReference type="SUPFAM" id="SSF55785">
    <property type="entry name" value="PYP-like sensor domain (PAS domain)"/>
    <property type="match status" value="1"/>
</dbReference>
<dbReference type="OrthoDB" id="5241729at2"/>
<evidence type="ECO:0000313" key="13">
    <source>
        <dbReference type="Proteomes" id="UP000199025"/>
    </source>
</evidence>
<dbReference type="AlphaFoldDB" id="A0A1I3WPS0"/>
<keyword evidence="13" id="KW-1185">Reference proteome</keyword>
<keyword evidence="6" id="KW-0418">Kinase</keyword>
<keyword evidence="7" id="KW-0067">ATP-binding</keyword>
<keyword evidence="9" id="KW-0175">Coiled coil</keyword>
<evidence type="ECO:0000256" key="4">
    <source>
        <dbReference type="ARBA" id="ARBA00022679"/>
    </source>
</evidence>
<dbReference type="CDD" id="cd16917">
    <property type="entry name" value="HATPase_UhpB-NarQ-NarX-like"/>
    <property type="match status" value="1"/>
</dbReference>
<feature type="domain" description="PAC" evidence="11">
    <location>
        <begin position="84"/>
        <end position="134"/>
    </location>
</feature>
<dbReference type="GO" id="GO:0016020">
    <property type="term" value="C:membrane"/>
    <property type="evidence" value="ECO:0007669"/>
    <property type="project" value="InterPro"/>
</dbReference>
<feature type="coiled-coil region" evidence="9">
    <location>
        <begin position="125"/>
        <end position="152"/>
    </location>
</feature>
<dbReference type="PROSITE" id="PS50113">
    <property type="entry name" value="PAC"/>
    <property type="match status" value="1"/>
</dbReference>
<dbReference type="Gene3D" id="3.30.450.20">
    <property type="entry name" value="PAS domain"/>
    <property type="match status" value="1"/>
</dbReference>
<dbReference type="SMART" id="SM00387">
    <property type="entry name" value="HATPase_c"/>
    <property type="match status" value="1"/>
</dbReference>
<dbReference type="GO" id="GO:0046983">
    <property type="term" value="F:protein dimerization activity"/>
    <property type="evidence" value="ECO:0007669"/>
    <property type="project" value="InterPro"/>
</dbReference>
<evidence type="ECO:0000259" key="11">
    <source>
        <dbReference type="PROSITE" id="PS50113"/>
    </source>
</evidence>
<keyword evidence="4" id="KW-0808">Transferase</keyword>
<dbReference type="STRING" id="115433.SAMN05421835_113165"/>
<dbReference type="Pfam" id="PF02518">
    <property type="entry name" value="HATPase_c"/>
    <property type="match status" value="1"/>
</dbReference>
<keyword evidence="5" id="KW-0547">Nucleotide-binding</keyword>
<evidence type="ECO:0000256" key="1">
    <source>
        <dbReference type="ARBA" id="ARBA00000085"/>
    </source>
</evidence>
<dbReference type="RefSeq" id="WP_091510736.1">
    <property type="nucleotide sequence ID" value="NZ_CBDQZW010000057.1"/>
</dbReference>
<evidence type="ECO:0000256" key="2">
    <source>
        <dbReference type="ARBA" id="ARBA00012438"/>
    </source>
</evidence>
<evidence type="ECO:0000256" key="9">
    <source>
        <dbReference type="SAM" id="Coils"/>
    </source>
</evidence>
<dbReference type="Pfam" id="PF07730">
    <property type="entry name" value="HisKA_3"/>
    <property type="match status" value="1"/>
</dbReference>
<gene>
    <name evidence="12" type="ORF">SAMN05421835_113165</name>
</gene>
<reference evidence="12 13" key="1">
    <citation type="submission" date="2016-10" db="EMBL/GenBank/DDBJ databases">
        <authorList>
            <person name="de Groot N.N."/>
        </authorList>
    </citation>
    <scope>NUCLEOTIDE SEQUENCE [LARGE SCALE GENOMIC DNA]</scope>
    <source>
        <strain evidence="12 13">DSM 44468</strain>
    </source>
</reference>
<organism evidence="12 13">
    <name type="scientific">Amycolatopsis sacchari</name>
    <dbReference type="NCBI Taxonomy" id="115433"/>
    <lineage>
        <taxon>Bacteria</taxon>
        <taxon>Bacillati</taxon>
        <taxon>Actinomycetota</taxon>
        <taxon>Actinomycetes</taxon>
        <taxon>Pseudonocardiales</taxon>
        <taxon>Pseudonocardiaceae</taxon>
        <taxon>Amycolatopsis</taxon>
    </lineage>
</organism>
<keyword evidence="3" id="KW-0597">Phosphoprotein</keyword>
<evidence type="ECO:0000256" key="8">
    <source>
        <dbReference type="ARBA" id="ARBA00023012"/>
    </source>
</evidence>
<dbReference type="Gene3D" id="1.20.5.1930">
    <property type="match status" value="1"/>
</dbReference>
<evidence type="ECO:0000259" key="10">
    <source>
        <dbReference type="PROSITE" id="PS50112"/>
    </source>
</evidence>
<evidence type="ECO:0000256" key="3">
    <source>
        <dbReference type="ARBA" id="ARBA00022553"/>
    </source>
</evidence>
<dbReference type="EC" id="2.7.13.3" evidence="2"/>
<dbReference type="InterPro" id="IPR000700">
    <property type="entry name" value="PAS-assoc_C"/>
</dbReference>
<dbReference type="Gene3D" id="3.30.565.10">
    <property type="entry name" value="Histidine kinase-like ATPase, C-terminal domain"/>
    <property type="match status" value="1"/>
</dbReference>
<dbReference type="SUPFAM" id="SSF55874">
    <property type="entry name" value="ATPase domain of HSP90 chaperone/DNA topoisomerase II/histidine kinase"/>
    <property type="match status" value="1"/>
</dbReference>
<dbReference type="InterPro" id="IPR035965">
    <property type="entry name" value="PAS-like_dom_sf"/>
</dbReference>
<dbReference type="NCBIfam" id="TIGR00229">
    <property type="entry name" value="sensory_box"/>
    <property type="match status" value="1"/>
</dbReference>
<sequence>MPSAEQLLASILECVPQPVWVCDQSGRILYANPTAVRTVGYDDLAQLKGKSSHHTMHYKRVTGEPYPAEECSMLSPRFTGSPAHSDDDWLIRRDGTMFPVSWWSAPLALEDGRGVVVAFTDMTRHRAAERALREHEAERIRAEEARAAQRRTMETTVWIRRQTARDLHDGVQQRLVALLIHLHLLKEELPEHLSGLADDAVSEAEAAIEDVRAVAAGIHPAILSSRGLAAAVESLAARSPLPVSVRCSIPARPAEIVEANVYFLVSEALTNAIKHSAATEVTIDLAVQDGTLVVEVADDGVGGAAVGDTGTGLLGLADRVLALDGKFRLESPPGRGTVVHAEVPL</sequence>
<dbReference type="GO" id="GO:0005524">
    <property type="term" value="F:ATP binding"/>
    <property type="evidence" value="ECO:0007669"/>
    <property type="project" value="UniProtKB-KW"/>
</dbReference>
<dbReference type="PANTHER" id="PTHR24421">
    <property type="entry name" value="NITRATE/NITRITE SENSOR PROTEIN NARX-RELATED"/>
    <property type="match status" value="1"/>
</dbReference>
<dbReference type="InterPro" id="IPR003594">
    <property type="entry name" value="HATPase_dom"/>
</dbReference>
<dbReference type="Pfam" id="PF13426">
    <property type="entry name" value="PAS_9"/>
    <property type="match status" value="1"/>
</dbReference>
<dbReference type="PANTHER" id="PTHR24421:SF10">
    <property type="entry name" value="NITRATE_NITRITE SENSOR PROTEIN NARQ"/>
    <property type="match status" value="1"/>
</dbReference>
<dbReference type="PROSITE" id="PS50112">
    <property type="entry name" value="PAS"/>
    <property type="match status" value="1"/>
</dbReference>
<evidence type="ECO:0000256" key="6">
    <source>
        <dbReference type="ARBA" id="ARBA00022777"/>
    </source>
</evidence>
<dbReference type="InterPro" id="IPR011712">
    <property type="entry name" value="Sig_transdc_His_kin_sub3_dim/P"/>
</dbReference>
<comment type="catalytic activity">
    <reaction evidence="1">
        <text>ATP + protein L-histidine = ADP + protein N-phospho-L-histidine.</text>
        <dbReference type="EC" id="2.7.13.3"/>
    </reaction>
</comment>
<evidence type="ECO:0000313" key="12">
    <source>
        <dbReference type="EMBL" id="SFK09173.1"/>
    </source>
</evidence>
<protein>
    <recommendedName>
        <fullName evidence="2">histidine kinase</fullName>
        <ecNumber evidence="2">2.7.13.3</ecNumber>
    </recommendedName>
</protein>
<dbReference type="CDD" id="cd00130">
    <property type="entry name" value="PAS"/>
    <property type="match status" value="1"/>
</dbReference>
<accession>A0A1I3WPS0</accession>
<proteinExistence type="predicted"/>
<dbReference type="GO" id="GO:0000155">
    <property type="term" value="F:phosphorelay sensor kinase activity"/>
    <property type="evidence" value="ECO:0007669"/>
    <property type="project" value="InterPro"/>
</dbReference>
<feature type="domain" description="PAS" evidence="10">
    <location>
        <begin position="4"/>
        <end position="41"/>
    </location>
</feature>
<keyword evidence="8" id="KW-0902">Two-component regulatory system</keyword>
<dbReference type="InterPro" id="IPR000014">
    <property type="entry name" value="PAS"/>
</dbReference>
<dbReference type="InterPro" id="IPR036890">
    <property type="entry name" value="HATPase_C_sf"/>
</dbReference>
<evidence type="ECO:0000256" key="5">
    <source>
        <dbReference type="ARBA" id="ARBA00022741"/>
    </source>
</evidence>
<dbReference type="EMBL" id="FORP01000013">
    <property type="protein sequence ID" value="SFK09173.1"/>
    <property type="molecule type" value="Genomic_DNA"/>
</dbReference>
<dbReference type="SMART" id="SM00091">
    <property type="entry name" value="PAS"/>
    <property type="match status" value="1"/>
</dbReference>
<name>A0A1I3WPS0_9PSEU</name>
<dbReference type="Proteomes" id="UP000199025">
    <property type="component" value="Unassembled WGS sequence"/>
</dbReference>
<dbReference type="InterPro" id="IPR050482">
    <property type="entry name" value="Sensor_HK_TwoCompSys"/>
</dbReference>
<evidence type="ECO:0000256" key="7">
    <source>
        <dbReference type="ARBA" id="ARBA00022840"/>
    </source>
</evidence>